<gene>
    <name evidence="2" type="ORF">Ga0074812_10143</name>
</gene>
<evidence type="ECO:0000313" key="3">
    <source>
        <dbReference type="Proteomes" id="UP000198802"/>
    </source>
</evidence>
<evidence type="ECO:0000256" key="1">
    <source>
        <dbReference type="SAM" id="MobiDB-lite"/>
    </source>
</evidence>
<organism evidence="2 3">
    <name type="scientific">Parafrankia irregularis</name>
    <dbReference type="NCBI Taxonomy" id="795642"/>
    <lineage>
        <taxon>Bacteria</taxon>
        <taxon>Bacillati</taxon>
        <taxon>Actinomycetota</taxon>
        <taxon>Actinomycetes</taxon>
        <taxon>Frankiales</taxon>
        <taxon>Frankiaceae</taxon>
        <taxon>Parafrankia</taxon>
    </lineage>
</organism>
<feature type="region of interest" description="Disordered" evidence="1">
    <location>
        <begin position="1"/>
        <end position="24"/>
    </location>
</feature>
<evidence type="ECO:0000313" key="2">
    <source>
        <dbReference type="EMBL" id="CUU53545.1"/>
    </source>
</evidence>
<keyword evidence="3" id="KW-1185">Reference proteome</keyword>
<feature type="compositionally biased region" description="Low complexity" evidence="1">
    <location>
        <begin position="1"/>
        <end position="16"/>
    </location>
</feature>
<dbReference type="Proteomes" id="UP000198802">
    <property type="component" value="Unassembled WGS sequence"/>
</dbReference>
<protein>
    <submittedName>
        <fullName evidence="2">Uncharacterized protein</fullName>
    </submittedName>
</protein>
<name>A0A0S4QDZ7_9ACTN</name>
<proteinExistence type="predicted"/>
<sequence length="87" mass="8148">MSARPGAAGATASAGSERSRPSVADSRCAVGVAVAVGVAGADASARAAPLGSGAVLGTAPTSAISANMAAHSSLTRSDDGWPGINRG</sequence>
<accession>A0A0S4QDZ7</accession>
<dbReference type="EMBL" id="FAOZ01000001">
    <property type="protein sequence ID" value="CUU53545.1"/>
    <property type="molecule type" value="Genomic_DNA"/>
</dbReference>
<dbReference type="AlphaFoldDB" id="A0A0S4QDZ7"/>
<reference evidence="3" key="1">
    <citation type="submission" date="2015-11" db="EMBL/GenBank/DDBJ databases">
        <authorList>
            <person name="Varghese N."/>
        </authorList>
    </citation>
    <scope>NUCLEOTIDE SEQUENCE [LARGE SCALE GENOMIC DNA]</scope>
    <source>
        <strain evidence="3">DSM 45899</strain>
    </source>
</reference>